<comment type="caution">
    <text evidence="3">The sequence shown here is derived from an EMBL/GenBank/DDBJ whole genome shotgun (WGS) entry which is preliminary data.</text>
</comment>
<dbReference type="SMART" id="SM00028">
    <property type="entry name" value="TPR"/>
    <property type="match status" value="3"/>
</dbReference>
<gene>
    <name evidence="3" type="ORF">EV192_113256</name>
</gene>
<feature type="region of interest" description="Disordered" evidence="2">
    <location>
        <begin position="671"/>
        <end position="700"/>
    </location>
</feature>
<evidence type="ECO:0000256" key="1">
    <source>
        <dbReference type="PROSITE-ProRule" id="PRU00339"/>
    </source>
</evidence>
<name>A0A4R2J6R5_9PSEU</name>
<dbReference type="Gene3D" id="1.25.40.10">
    <property type="entry name" value="Tetratricopeptide repeat domain"/>
    <property type="match status" value="2"/>
</dbReference>
<accession>A0A4R2J6R5</accession>
<reference evidence="3 4" key="1">
    <citation type="submission" date="2019-03" db="EMBL/GenBank/DDBJ databases">
        <title>Genomic Encyclopedia of Type Strains, Phase IV (KMG-IV): sequencing the most valuable type-strain genomes for metagenomic binning, comparative biology and taxonomic classification.</title>
        <authorList>
            <person name="Goeker M."/>
        </authorList>
    </citation>
    <scope>NUCLEOTIDE SEQUENCE [LARGE SCALE GENOMIC DNA]</scope>
    <source>
        <strain evidence="3 4">DSM 45934</strain>
    </source>
</reference>
<organism evidence="3 4">
    <name type="scientific">Actinocrispum wychmicini</name>
    <dbReference type="NCBI Taxonomy" id="1213861"/>
    <lineage>
        <taxon>Bacteria</taxon>
        <taxon>Bacillati</taxon>
        <taxon>Actinomycetota</taxon>
        <taxon>Actinomycetes</taxon>
        <taxon>Pseudonocardiales</taxon>
        <taxon>Pseudonocardiaceae</taxon>
        <taxon>Actinocrispum</taxon>
    </lineage>
</organism>
<keyword evidence="4" id="KW-1185">Reference proteome</keyword>
<feature type="compositionally biased region" description="Basic and acidic residues" evidence="2">
    <location>
        <begin position="681"/>
        <end position="693"/>
    </location>
</feature>
<dbReference type="PROSITE" id="PS50005">
    <property type="entry name" value="TPR"/>
    <property type="match status" value="1"/>
</dbReference>
<dbReference type="RefSeq" id="WP_132124812.1">
    <property type="nucleotide sequence ID" value="NZ_SLWS01000013.1"/>
</dbReference>
<evidence type="ECO:0000256" key="2">
    <source>
        <dbReference type="SAM" id="MobiDB-lite"/>
    </source>
</evidence>
<dbReference type="SUPFAM" id="SSF48452">
    <property type="entry name" value="TPR-like"/>
    <property type="match status" value="2"/>
</dbReference>
<dbReference type="InterPro" id="IPR027417">
    <property type="entry name" value="P-loop_NTPase"/>
</dbReference>
<dbReference type="OrthoDB" id="3311584at2"/>
<dbReference type="InterPro" id="IPR011990">
    <property type="entry name" value="TPR-like_helical_dom_sf"/>
</dbReference>
<dbReference type="AlphaFoldDB" id="A0A4R2J6R5"/>
<proteinExistence type="predicted"/>
<dbReference type="PANTHER" id="PTHR47691">
    <property type="entry name" value="REGULATOR-RELATED"/>
    <property type="match status" value="1"/>
</dbReference>
<dbReference type="Gene3D" id="3.40.50.300">
    <property type="entry name" value="P-loop containing nucleotide triphosphate hydrolases"/>
    <property type="match status" value="1"/>
</dbReference>
<dbReference type="Gene3D" id="1.10.8.430">
    <property type="entry name" value="Helical domain of apoptotic protease-activating factors"/>
    <property type="match status" value="1"/>
</dbReference>
<keyword evidence="1" id="KW-0802">TPR repeat</keyword>
<dbReference type="Proteomes" id="UP000295680">
    <property type="component" value="Unassembled WGS sequence"/>
</dbReference>
<dbReference type="EMBL" id="SLWS01000013">
    <property type="protein sequence ID" value="TCO50875.1"/>
    <property type="molecule type" value="Genomic_DNA"/>
</dbReference>
<dbReference type="PRINTS" id="PR00364">
    <property type="entry name" value="DISEASERSIST"/>
</dbReference>
<feature type="repeat" description="TPR" evidence="1">
    <location>
        <begin position="604"/>
        <end position="637"/>
    </location>
</feature>
<dbReference type="InterPro" id="IPR019734">
    <property type="entry name" value="TPR_rpt"/>
</dbReference>
<evidence type="ECO:0000313" key="4">
    <source>
        <dbReference type="Proteomes" id="UP000295680"/>
    </source>
</evidence>
<feature type="region of interest" description="Disordered" evidence="2">
    <location>
        <begin position="32"/>
        <end position="52"/>
    </location>
</feature>
<dbReference type="PANTHER" id="PTHR47691:SF3">
    <property type="entry name" value="HTH-TYPE TRANSCRIPTIONAL REGULATOR RV0890C-RELATED"/>
    <property type="match status" value="1"/>
</dbReference>
<evidence type="ECO:0000313" key="3">
    <source>
        <dbReference type="EMBL" id="TCO50875.1"/>
    </source>
</evidence>
<sequence>MTKGERPPSNAFSGVVQGSVVQAGSVGHVTIHQATPRHTVPSQLPAPSPSFTSRDDELAQLRQWLDTEPDGPLLVVVSGAGGVGKTTLALRWLHDARDRFPDGQLYVDLGAFAPTGPVEPEQVLEWFLLALGVPATTMPQGLAQREATYRSLTADRAVAVLLDNAYSAAQVRPLLPATSRSVVAVTSRWRLAGLRLNGARFIELDPMSVDDSMRMLDTIVGAERFTDEPGQAEELARLCGGMPIALSVVGARLSAYPHRSVSRELQSLRGADRLATLTVDESSVAAIFDVSYAELPILEQRTYRICALHPGSVFGLDVAAAAVGDTSDDIEDSLADLVDRNLIKEIADRRFRYHDLLLVHARQQVRGDEREPAVQRMIEWYLNQSVAADLVLRPTRRRVGPRFRARPDAGFTSQADALDWLTSERRNIMLAVQSAHEYGWDELTWEFCEALWGFYLYVRNYDDSLKVHALGIPAAIRCGDANAEAQLRAQLASALTNLRRYDEAIHECHLALRLADELHDEAIKAVVLGELAGAVGGTGDLTGALEHLTEVRQIRLRIGTERAAAQTQRRIGEVLVRLHRYDEAIVALREAADAMASLDRVQRGHALNSLGALYLRLDKLDEAVSPLTEALEIARELGSAHYVAGVEVALGDVAWARGDVAEARSNWSTAMSTYSASGDPKAADVAKRLERKSPPSTSET</sequence>
<dbReference type="Pfam" id="PF13424">
    <property type="entry name" value="TPR_12"/>
    <property type="match status" value="1"/>
</dbReference>
<dbReference type="SUPFAM" id="SSF52540">
    <property type="entry name" value="P-loop containing nucleoside triphosphate hydrolases"/>
    <property type="match status" value="1"/>
</dbReference>
<protein>
    <submittedName>
        <fullName evidence="3">Putative ATPase</fullName>
    </submittedName>
</protein>
<dbReference type="InterPro" id="IPR042197">
    <property type="entry name" value="Apaf_helical"/>
</dbReference>
<dbReference type="GO" id="GO:0043531">
    <property type="term" value="F:ADP binding"/>
    <property type="evidence" value="ECO:0007669"/>
    <property type="project" value="InterPro"/>
</dbReference>